<dbReference type="AlphaFoldDB" id="A0A3N4G611"/>
<evidence type="ECO:0000313" key="1">
    <source>
        <dbReference type="EMBL" id="RPA58243.1"/>
    </source>
</evidence>
<dbReference type="EMBL" id="RKMH01000012">
    <property type="protein sequence ID" value="RPA58243.1"/>
    <property type="molecule type" value="Genomic_DNA"/>
</dbReference>
<keyword evidence="2" id="KW-1185">Reference proteome</keyword>
<protein>
    <recommendedName>
        <fullName evidence="3">ESX-1 secretion-associated protein</fullName>
    </recommendedName>
</protein>
<dbReference type="RefSeq" id="WP_123931770.1">
    <property type="nucleotide sequence ID" value="NZ_JBPSDP010000001.1"/>
</dbReference>
<proteinExistence type="predicted"/>
<reference evidence="1 2" key="1">
    <citation type="submission" date="2018-11" db="EMBL/GenBank/DDBJ databases">
        <title>Draft genome sequence of Gordonia sp. RS15-1S isolated from rice stems.</title>
        <authorList>
            <person name="Muangham S."/>
        </authorList>
    </citation>
    <scope>NUCLEOTIDE SEQUENCE [LARGE SCALE GENOMIC DNA]</scope>
    <source>
        <strain evidence="1 2">RS15-1S</strain>
    </source>
</reference>
<dbReference type="Proteomes" id="UP000267536">
    <property type="component" value="Unassembled WGS sequence"/>
</dbReference>
<sequence length="110" mass="11560">MTGDRHTVDVDPDDTGTLHAVLTTAARHLDDLEADLDVLLAQLDSALGGDPGALRFRTGFDGVASSLAGAMARAVRDVTTLAALIDAGTRDLVDTDDRAARGFDTRGRLR</sequence>
<evidence type="ECO:0000313" key="2">
    <source>
        <dbReference type="Proteomes" id="UP000267536"/>
    </source>
</evidence>
<name>A0A3N4G611_9ACTN</name>
<dbReference type="OrthoDB" id="9965641at2"/>
<gene>
    <name evidence="1" type="ORF">EF294_15910</name>
</gene>
<accession>A0A3N4G611</accession>
<comment type="caution">
    <text evidence="1">The sequence shown here is derived from an EMBL/GenBank/DDBJ whole genome shotgun (WGS) entry which is preliminary data.</text>
</comment>
<organism evidence="1 2">
    <name type="scientific">Gordonia oryzae</name>
    <dbReference type="NCBI Taxonomy" id="2487349"/>
    <lineage>
        <taxon>Bacteria</taxon>
        <taxon>Bacillati</taxon>
        <taxon>Actinomycetota</taxon>
        <taxon>Actinomycetes</taxon>
        <taxon>Mycobacteriales</taxon>
        <taxon>Gordoniaceae</taxon>
        <taxon>Gordonia</taxon>
    </lineage>
</organism>
<evidence type="ECO:0008006" key="3">
    <source>
        <dbReference type="Google" id="ProtNLM"/>
    </source>
</evidence>